<evidence type="ECO:0000313" key="2">
    <source>
        <dbReference type="EMBL" id="TFK32745.1"/>
    </source>
</evidence>
<feature type="compositionally biased region" description="Polar residues" evidence="1">
    <location>
        <begin position="113"/>
        <end position="122"/>
    </location>
</feature>
<feature type="compositionally biased region" description="Low complexity" evidence="1">
    <location>
        <begin position="134"/>
        <end position="149"/>
    </location>
</feature>
<evidence type="ECO:0000256" key="1">
    <source>
        <dbReference type="SAM" id="MobiDB-lite"/>
    </source>
</evidence>
<keyword evidence="3" id="KW-1185">Reference proteome</keyword>
<name>A0A5C3LJ88_9AGAR</name>
<dbReference type="Proteomes" id="UP000308652">
    <property type="component" value="Unassembled WGS sequence"/>
</dbReference>
<dbReference type="AlphaFoldDB" id="A0A5C3LJ88"/>
<gene>
    <name evidence="2" type="ORF">BDQ12DRAFT_692033</name>
</gene>
<reference evidence="2 3" key="1">
    <citation type="journal article" date="2019" name="Nat. Ecol. Evol.">
        <title>Megaphylogeny resolves global patterns of mushroom evolution.</title>
        <authorList>
            <person name="Varga T."/>
            <person name="Krizsan K."/>
            <person name="Foldi C."/>
            <person name="Dima B."/>
            <person name="Sanchez-Garcia M."/>
            <person name="Sanchez-Ramirez S."/>
            <person name="Szollosi G.J."/>
            <person name="Szarkandi J.G."/>
            <person name="Papp V."/>
            <person name="Albert L."/>
            <person name="Andreopoulos W."/>
            <person name="Angelini C."/>
            <person name="Antonin V."/>
            <person name="Barry K.W."/>
            <person name="Bougher N.L."/>
            <person name="Buchanan P."/>
            <person name="Buyck B."/>
            <person name="Bense V."/>
            <person name="Catcheside P."/>
            <person name="Chovatia M."/>
            <person name="Cooper J."/>
            <person name="Damon W."/>
            <person name="Desjardin D."/>
            <person name="Finy P."/>
            <person name="Geml J."/>
            <person name="Haridas S."/>
            <person name="Hughes K."/>
            <person name="Justo A."/>
            <person name="Karasinski D."/>
            <person name="Kautmanova I."/>
            <person name="Kiss B."/>
            <person name="Kocsube S."/>
            <person name="Kotiranta H."/>
            <person name="LaButti K.M."/>
            <person name="Lechner B.E."/>
            <person name="Liimatainen K."/>
            <person name="Lipzen A."/>
            <person name="Lukacs Z."/>
            <person name="Mihaltcheva S."/>
            <person name="Morgado L.N."/>
            <person name="Niskanen T."/>
            <person name="Noordeloos M.E."/>
            <person name="Ohm R.A."/>
            <person name="Ortiz-Santana B."/>
            <person name="Ovrebo C."/>
            <person name="Racz N."/>
            <person name="Riley R."/>
            <person name="Savchenko A."/>
            <person name="Shiryaev A."/>
            <person name="Soop K."/>
            <person name="Spirin V."/>
            <person name="Szebenyi C."/>
            <person name="Tomsovsky M."/>
            <person name="Tulloss R.E."/>
            <person name="Uehling J."/>
            <person name="Grigoriev I.V."/>
            <person name="Vagvolgyi C."/>
            <person name="Papp T."/>
            <person name="Martin F.M."/>
            <person name="Miettinen O."/>
            <person name="Hibbett D.S."/>
            <person name="Nagy L.G."/>
        </authorList>
    </citation>
    <scope>NUCLEOTIDE SEQUENCE [LARGE SCALE GENOMIC DNA]</scope>
    <source>
        <strain evidence="2 3">CBS 166.37</strain>
    </source>
</reference>
<protein>
    <submittedName>
        <fullName evidence="2">Uncharacterized protein</fullName>
    </submittedName>
</protein>
<proteinExistence type="predicted"/>
<feature type="region of interest" description="Disordered" evidence="1">
    <location>
        <begin position="134"/>
        <end position="172"/>
    </location>
</feature>
<evidence type="ECO:0000313" key="3">
    <source>
        <dbReference type="Proteomes" id="UP000308652"/>
    </source>
</evidence>
<organism evidence="2 3">
    <name type="scientific">Crucibulum laeve</name>
    <dbReference type="NCBI Taxonomy" id="68775"/>
    <lineage>
        <taxon>Eukaryota</taxon>
        <taxon>Fungi</taxon>
        <taxon>Dikarya</taxon>
        <taxon>Basidiomycota</taxon>
        <taxon>Agaricomycotina</taxon>
        <taxon>Agaricomycetes</taxon>
        <taxon>Agaricomycetidae</taxon>
        <taxon>Agaricales</taxon>
        <taxon>Agaricineae</taxon>
        <taxon>Nidulariaceae</taxon>
        <taxon>Crucibulum</taxon>
    </lineage>
</organism>
<dbReference type="EMBL" id="ML213664">
    <property type="protein sequence ID" value="TFK32745.1"/>
    <property type="molecule type" value="Genomic_DNA"/>
</dbReference>
<feature type="region of interest" description="Disordered" evidence="1">
    <location>
        <begin position="61"/>
        <end position="122"/>
    </location>
</feature>
<sequence length="220" mass="24236">MISSSSRCPFCLRCLQQHIQLRCHKRRVRWRVNIVRCRRLLKSMDTMPNSSWSTELSIRSQLPLTPYPNPPTSLVSPKSPETPRLTASSSILPHNPPTPKSTSTSPPPAKMTPFSSHTRAQTRAVSTLAMMLTPRPSSFSSQSTSPSAPMTRLPPPWPQGEKRRPLSTSSCASTASTLRLTILDMAAKLNQTAESIYGLKWDIMRNKQEATEPAGAGGEG</sequence>
<feature type="compositionally biased region" description="Pro residues" evidence="1">
    <location>
        <begin position="94"/>
        <end position="110"/>
    </location>
</feature>
<accession>A0A5C3LJ88</accession>